<accession>A0A915PJ20</accession>
<dbReference type="AlphaFoldDB" id="A0A915PJ20"/>
<protein>
    <submittedName>
        <fullName evidence="2">Uncharacterized protein</fullName>
    </submittedName>
</protein>
<reference evidence="2" key="1">
    <citation type="submission" date="2022-11" db="UniProtKB">
        <authorList>
            <consortium name="WormBaseParasite"/>
        </authorList>
    </citation>
    <scope>IDENTIFICATION</scope>
</reference>
<evidence type="ECO:0000313" key="1">
    <source>
        <dbReference type="Proteomes" id="UP000887581"/>
    </source>
</evidence>
<evidence type="ECO:0000313" key="2">
    <source>
        <dbReference type="WBParaSite" id="sdigi.contig103.g4370.t1"/>
    </source>
</evidence>
<name>A0A915PJ20_9BILA</name>
<organism evidence="1 2">
    <name type="scientific">Setaria digitata</name>
    <dbReference type="NCBI Taxonomy" id="48799"/>
    <lineage>
        <taxon>Eukaryota</taxon>
        <taxon>Metazoa</taxon>
        <taxon>Ecdysozoa</taxon>
        <taxon>Nematoda</taxon>
        <taxon>Chromadorea</taxon>
        <taxon>Rhabditida</taxon>
        <taxon>Spirurina</taxon>
        <taxon>Spiruromorpha</taxon>
        <taxon>Filarioidea</taxon>
        <taxon>Setariidae</taxon>
        <taxon>Setaria</taxon>
    </lineage>
</organism>
<proteinExistence type="predicted"/>
<sequence length="120" mass="13212">MLDSYNGCVPAASVASSDSWCHYSILRLVFEDSRQGTADRVRQDSQTGLTGHICPPCKFLLLAKAKQTLRHIHTCTCVRTHTHQQAQQASSPSAADAAQKSLFSTRFPLPHRLILICSAF</sequence>
<dbReference type="WBParaSite" id="sdigi.contig103.g4370.t1">
    <property type="protein sequence ID" value="sdigi.contig103.g4370.t1"/>
    <property type="gene ID" value="sdigi.contig103.g4370"/>
</dbReference>
<keyword evidence="1" id="KW-1185">Reference proteome</keyword>
<dbReference type="Proteomes" id="UP000887581">
    <property type="component" value="Unplaced"/>
</dbReference>